<organism evidence="1">
    <name type="scientific">Aeromonas caviae</name>
    <name type="common">Aeromonas punctata</name>
    <dbReference type="NCBI Taxonomy" id="648"/>
    <lineage>
        <taxon>Bacteria</taxon>
        <taxon>Pseudomonadati</taxon>
        <taxon>Pseudomonadota</taxon>
        <taxon>Gammaproteobacteria</taxon>
        <taxon>Aeromonadales</taxon>
        <taxon>Aeromonadaceae</taxon>
        <taxon>Aeromonas</taxon>
    </lineage>
</organism>
<reference evidence="1" key="1">
    <citation type="submission" date="2019-10" db="EMBL/GenBank/DDBJ databases">
        <authorList>
            <person name="Zhou D."/>
            <person name="Cheng Q."/>
        </authorList>
    </citation>
    <scope>NUCLEOTIDE SEQUENCE</scope>
    <source>
        <strain evidence="1">1507-17068</strain>
        <plasmid evidence="1">p717068-IMP</plasmid>
    </source>
</reference>
<geneLocation type="plasmid" evidence="1">
    <name>p717068-IMP</name>
</geneLocation>
<dbReference type="EMBL" id="MN629346">
    <property type="protein sequence ID" value="QJR99825.1"/>
    <property type="molecule type" value="Genomic_DNA"/>
</dbReference>
<accession>A0A6M4NQN3</accession>
<sequence length="156" mass="16791">MKTHFKVKLTGPYAGHTGLMFGRFSFKDGVSTDKLHFLDAQLLASEARGLSMLDDEGNEIGKVVTGAMPMATPEPSEKQVVFREEVDPDKIEVSVPALNGESVVKLVSASLIPDRAGLEEIADKEGMAGLRAIADDLGIRAKSIPTLIDKILEKRG</sequence>
<protein>
    <submittedName>
        <fullName evidence="1">Uncharacterized protein</fullName>
    </submittedName>
</protein>
<evidence type="ECO:0000313" key="1">
    <source>
        <dbReference type="EMBL" id="QJR99825.1"/>
    </source>
</evidence>
<name>A0A6M4NQN3_AERCA</name>
<keyword evidence="1" id="KW-0614">Plasmid</keyword>
<dbReference type="AlphaFoldDB" id="A0A6M4NQN3"/>
<proteinExistence type="predicted"/>
<dbReference type="RefSeq" id="WP_181715835.1">
    <property type="nucleotide sequence ID" value="NZ_CP091177.1"/>
</dbReference>